<proteinExistence type="predicted"/>
<feature type="region of interest" description="Disordered" evidence="1">
    <location>
        <begin position="1"/>
        <end position="46"/>
    </location>
</feature>
<evidence type="ECO:0000313" key="2">
    <source>
        <dbReference type="Proteomes" id="UP000038045"/>
    </source>
</evidence>
<accession>A0A0N4ZLF5</accession>
<evidence type="ECO:0000313" key="3">
    <source>
        <dbReference type="WBParaSite" id="PTRK_0000910525.1"/>
    </source>
</evidence>
<dbReference type="Proteomes" id="UP000038045">
    <property type="component" value="Unplaced"/>
</dbReference>
<sequence length="147" mass="16498">PKPGPKPNPKVTTKKSTNKPLTKPKPSAKPNPKVTTKKTTTRITTRTTKKIMTRTSSKRLITTTKQPIISTKNLPSYMINEINKYRKLHQVGSLVKNIFFAGLVYKNAKQIGCGVTEGKTHICVACIISTSKDIQKDFKDNIFKRKE</sequence>
<keyword evidence="2" id="KW-1185">Reference proteome</keyword>
<dbReference type="WBParaSite" id="PTRK_0000910525.1">
    <property type="protein sequence ID" value="PTRK_0000910525.1"/>
    <property type="gene ID" value="PTRK_0000910525"/>
</dbReference>
<protein>
    <submittedName>
        <fullName evidence="3">CMP/dCMP-type deaminase domain-containing protein</fullName>
    </submittedName>
</protein>
<evidence type="ECO:0000256" key="1">
    <source>
        <dbReference type="SAM" id="MobiDB-lite"/>
    </source>
</evidence>
<organism evidence="2 3">
    <name type="scientific">Parastrongyloides trichosuri</name>
    <name type="common">Possum-specific nematode worm</name>
    <dbReference type="NCBI Taxonomy" id="131310"/>
    <lineage>
        <taxon>Eukaryota</taxon>
        <taxon>Metazoa</taxon>
        <taxon>Ecdysozoa</taxon>
        <taxon>Nematoda</taxon>
        <taxon>Chromadorea</taxon>
        <taxon>Rhabditida</taxon>
        <taxon>Tylenchina</taxon>
        <taxon>Panagrolaimomorpha</taxon>
        <taxon>Strongyloidoidea</taxon>
        <taxon>Strongyloididae</taxon>
        <taxon>Parastrongyloides</taxon>
    </lineage>
</organism>
<name>A0A0N4ZLF5_PARTI</name>
<dbReference type="AlphaFoldDB" id="A0A0N4ZLF5"/>
<reference evidence="3" key="1">
    <citation type="submission" date="2017-02" db="UniProtKB">
        <authorList>
            <consortium name="WormBaseParasite"/>
        </authorList>
    </citation>
    <scope>IDENTIFICATION</scope>
</reference>